<sequence>MGRRGHGAEPPGAVALAPRVQGGLFAMDEIVKPRALITDGSAGIGLEIAKLLAEYGHDLIITGSSARVQDAADSLRTLGADVLAVRSDLSRQDGVREVVQAVRGAGPLDVMVLNAGIAVGGAFLDIALERHLQLLDLNIGSTVRLCHALVPELIETRGKILMVSSISALGPYALRPMKASMALRRPSCRRSTLVFAKTCATPGSASRCCIPVPPRPNCTTAPAWMQPTLVTTAGRTIRCWSPVRGSRRCGTA</sequence>
<proteinExistence type="predicted"/>
<dbReference type="EMBL" id="QWJJ01000023">
    <property type="protein sequence ID" value="RII37053.1"/>
    <property type="molecule type" value="Genomic_DNA"/>
</dbReference>
<protein>
    <submittedName>
        <fullName evidence="1">SDR family oxidoreductase</fullName>
    </submittedName>
</protein>
<dbReference type="Pfam" id="PF00106">
    <property type="entry name" value="adh_short"/>
    <property type="match status" value="1"/>
</dbReference>
<dbReference type="Gene3D" id="3.40.50.720">
    <property type="entry name" value="NAD(P)-binding Rossmann-like Domain"/>
    <property type="match status" value="1"/>
</dbReference>
<dbReference type="AlphaFoldDB" id="A0A399IV98"/>
<gene>
    <name evidence="1" type="ORF">DL237_19160</name>
</gene>
<name>A0A399IV98_9RHOB</name>
<comment type="caution">
    <text evidence="1">The sequence shown here is derived from an EMBL/GenBank/DDBJ whole genome shotgun (WGS) entry which is preliminary data.</text>
</comment>
<dbReference type="PRINTS" id="PR00081">
    <property type="entry name" value="GDHRDH"/>
</dbReference>
<reference evidence="1 2" key="1">
    <citation type="submission" date="2018-08" db="EMBL/GenBank/DDBJ databases">
        <title>Pseudooceanicola sediminis CY03 in the family Rhodobacteracea.</title>
        <authorList>
            <person name="Zhang Y.-J."/>
        </authorList>
    </citation>
    <scope>NUCLEOTIDE SEQUENCE [LARGE SCALE GENOMIC DNA]</scope>
    <source>
        <strain evidence="1 2">CY03</strain>
    </source>
</reference>
<evidence type="ECO:0000313" key="1">
    <source>
        <dbReference type="EMBL" id="RII37053.1"/>
    </source>
</evidence>
<dbReference type="InterPro" id="IPR036291">
    <property type="entry name" value="NAD(P)-bd_dom_sf"/>
</dbReference>
<accession>A0A399IV98</accession>
<keyword evidence="2" id="KW-1185">Reference proteome</keyword>
<organism evidence="1 2">
    <name type="scientific">Pseudooceanicola sediminis</name>
    <dbReference type="NCBI Taxonomy" id="2211117"/>
    <lineage>
        <taxon>Bacteria</taxon>
        <taxon>Pseudomonadati</taxon>
        <taxon>Pseudomonadota</taxon>
        <taxon>Alphaproteobacteria</taxon>
        <taxon>Rhodobacterales</taxon>
        <taxon>Paracoccaceae</taxon>
        <taxon>Pseudooceanicola</taxon>
    </lineage>
</organism>
<dbReference type="PANTHER" id="PTHR43975">
    <property type="entry name" value="ZGC:101858"/>
    <property type="match status" value="1"/>
</dbReference>
<dbReference type="Proteomes" id="UP000265848">
    <property type="component" value="Unassembled WGS sequence"/>
</dbReference>
<evidence type="ECO:0000313" key="2">
    <source>
        <dbReference type="Proteomes" id="UP000265848"/>
    </source>
</evidence>
<dbReference type="PANTHER" id="PTHR43975:SF2">
    <property type="entry name" value="EG:BACR7A4.14 PROTEIN-RELATED"/>
    <property type="match status" value="1"/>
</dbReference>
<dbReference type="InterPro" id="IPR002347">
    <property type="entry name" value="SDR_fam"/>
</dbReference>
<dbReference type="SUPFAM" id="SSF51735">
    <property type="entry name" value="NAD(P)-binding Rossmann-fold domains"/>
    <property type="match status" value="1"/>
</dbReference>
<dbReference type="CDD" id="cd05233">
    <property type="entry name" value="SDR_c"/>
    <property type="match status" value="1"/>
</dbReference>